<reference evidence="6" key="1">
    <citation type="submission" date="2022-11" db="EMBL/GenBank/DDBJ databases">
        <title>Larsenimonas rhizosphaerae sp. nov., isolated from a tidal mudflat.</title>
        <authorList>
            <person name="Lee S.D."/>
            <person name="Kim I.S."/>
        </authorList>
    </citation>
    <scope>NUCLEOTIDE SEQUENCE</scope>
    <source>
        <strain evidence="6">GH2-1</strain>
    </source>
</reference>
<feature type="domain" description="DNA/RNA non-specific endonuclease/pyrophosphatase/phosphodiesterase" evidence="5">
    <location>
        <begin position="80"/>
        <end position="285"/>
    </location>
</feature>
<sequence>MSASPVRLADLTPIDPTPDPTSPSAEASFAPAMTPGSALEGRTGYNADFLEGFTVPMPVVTDRAPGDVTPVDGRDDGRLDYTHFSIVMNRPRRLAFFTAFNLDGSQLRSIRRGNDRWVLDSRIPADAQCGEALYARNPLDRGHLVRRSAACWGPLAEQANQDTFHFTNCTPQMAAFNQQTWLGLEDYLKDNAARGSGRLSIFTGPVFKDSDRTYRGVRIPEAFWKVVAFIRDDGRQSATAYLITQDRELNDGLGLFFGQYQTFQKSILHIETLTGLNFGPLSHLDGFSNEERATGTRVEAVIHQLGNIRV</sequence>
<evidence type="ECO:0000259" key="5">
    <source>
        <dbReference type="SMART" id="SM00892"/>
    </source>
</evidence>
<dbReference type="GO" id="GO:0046872">
    <property type="term" value="F:metal ion binding"/>
    <property type="evidence" value="ECO:0007669"/>
    <property type="project" value="UniProtKB-KW"/>
</dbReference>
<accession>A0AA41ZNJ8</accession>
<feature type="active site" description="Proton acceptor" evidence="1">
    <location>
        <position position="143"/>
    </location>
</feature>
<dbReference type="InterPro" id="IPR001604">
    <property type="entry name" value="Endo_G_ENPP1-like_dom"/>
</dbReference>
<keyword evidence="7" id="KW-1185">Reference proteome</keyword>
<name>A0AA41ZNJ8_9GAMM</name>
<evidence type="ECO:0000313" key="6">
    <source>
        <dbReference type="EMBL" id="MCX2524205.1"/>
    </source>
</evidence>
<dbReference type="Proteomes" id="UP001165678">
    <property type="component" value="Unassembled WGS sequence"/>
</dbReference>
<comment type="caution">
    <text evidence="6">The sequence shown here is derived from an EMBL/GenBank/DDBJ whole genome shotgun (WGS) entry which is preliminary data.</text>
</comment>
<dbReference type="PANTHER" id="PTHR13966:SF5">
    <property type="entry name" value="ENDONUCLEASE G, MITOCHONDRIAL"/>
    <property type="match status" value="1"/>
</dbReference>
<feature type="domain" description="ENPP1-3/EXOG-like endonuclease/phosphodiesterase" evidence="4">
    <location>
        <begin position="81"/>
        <end position="285"/>
    </location>
</feature>
<keyword evidence="2" id="KW-0479">Metal-binding</keyword>
<dbReference type="Gene3D" id="3.40.570.10">
    <property type="entry name" value="Extracellular Endonuclease, subunit A"/>
    <property type="match status" value="1"/>
</dbReference>
<dbReference type="RefSeq" id="WP_265896122.1">
    <property type="nucleotide sequence ID" value="NZ_JAPIVE010000002.1"/>
</dbReference>
<dbReference type="InterPro" id="IPR044929">
    <property type="entry name" value="DNA/RNA_non-sp_Endonuclease_sf"/>
</dbReference>
<dbReference type="EMBL" id="JAPIVE010000002">
    <property type="protein sequence ID" value="MCX2524205.1"/>
    <property type="molecule type" value="Genomic_DNA"/>
</dbReference>
<dbReference type="GO" id="GO:0003676">
    <property type="term" value="F:nucleic acid binding"/>
    <property type="evidence" value="ECO:0007669"/>
    <property type="project" value="InterPro"/>
</dbReference>
<dbReference type="PANTHER" id="PTHR13966">
    <property type="entry name" value="ENDONUCLEASE RELATED"/>
    <property type="match status" value="1"/>
</dbReference>
<dbReference type="InterPro" id="IPR044925">
    <property type="entry name" value="His-Me_finger_sf"/>
</dbReference>
<keyword evidence="6" id="KW-0255">Endonuclease</keyword>
<dbReference type="Pfam" id="PF01223">
    <property type="entry name" value="Endonuclease_NS"/>
    <property type="match status" value="1"/>
</dbReference>
<dbReference type="InterPro" id="IPR020821">
    <property type="entry name" value="ENPP1-3/EXOG-like_nuc-like"/>
</dbReference>
<dbReference type="InterPro" id="IPR040255">
    <property type="entry name" value="Non-specific_endonuclease"/>
</dbReference>
<dbReference type="SUPFAM" id="SSF54060">
    <property type="entry name" value="His-Me finger endonucleases"/>
    <property type="match status" value="1"/>
</dbReference>
<evidence type="ECO:0000256" key="2">
    <source>
        <dbReference type="PIRSR" id="PIRSR640255-2"/>
    </source>
</evidence>
<evidence type="ECO:0000313" key="7">
    <source>
        <dbReference type="Proteomes" id="UP001165678"/>
    </source>
</evidence>
<feature type="region of interest" description="Disordered" evidence="3">
    <location>
        <begin position="1"/>
        <end position="30"/>
    </location>
</feature>
<dbReference type="SMART" id="SM00892">
    <property type="entry name" value="Endonuclease_NS"/>
    <property type="match status" value="1"/>
</dbReference>
<evidence type="ECO:0000256" key="3">
    <source>
        <dbReference type="SAM" id="MobiDB-lite"/>
    </source>
</evidence>
<organism evidence="6 7">
    <name type="scientific">Larsenimonas rhizosphaerae</name>
    <dbReference type="NCBI Taxonomy" id="2944682"/>
    <lineage>
        <taxon>Bacteria</taxon>
        <taxon>Pseudomonadati</taxon>
        <taxon>Pseudomonadota</taxon>
        <taxon>Gammaproteobacteria</taxon>
        <taxon>Oceanospirillales</taxon>
        <taxon>Halomonadaceae</taxon>
        <taxon>Larsenimonas</taxon>
    </lineage>
</organism>
<gene>
    <name evidence="6" type="ORF">OQ287_08125</name>
</gene>
<dbReference type="AlphaFoldDB" id="A0AA41ZNJ8"/>
<dbReference type="CDD" id="cd00091">
    <property type="entry name" value="NUC"/>
    <property type="match status" value="1"/>
</dbReference>
<dbReference type="GO" id="GO:0016787">
    <property type="term" value="F:hydrolase activity"/>
    <property type="evidence" value="ECO:0007669"/>
    <property type="project" value="InterPro"/>
</dbReference>
<evidence type="ECO:0000256" key="1">
    <source>
        <dbReference type="PIRSR" id="PIRSR640255-1"/>
    </source>
</evidence>
<protein>
    <submittedName>
        <fullName evidence="6">DNA/RNA non-specific endonuclease</fullName>
    </submittedName>
</protein>
<dbReference type="SMART" id="SM00477">
    <property type="entry name" value="NUC"/>
    <property type="match status" value="1"/>
</dbReference>
<keyword evidence="6" id="KW-0540">Nuclease</keyword>
<feature type="binding site" evidence="2">
    <location>
        <position position="177"/>
    </location>
    <ligand>
        <name>Mg(2+)</name>
        <dbReference type="ChEBI" id="CHEBI:18420"/>
        <note>catalytic</note>
    </ligand>
</feature>
<keyword evidence="6" id="KW-0378">Hydrolase</keyword>
<dbReference type="GO" id="GO:0004519">
    <property type="term" value="F:endonuclease activity"/>
    <property type="evidence" value="ECO:0007669"/>
    <property type="project" value="UniProtKB-KW"/>
</dbReference>
<evidence type="ECO:0000259" key="4">
    <source>
        <dbReference type="SMART" id="SM00477"/>
    </source>
</evidence>
<proteinExistence type="predicted"/>